<dbReference type="SMART" id="SM00448">
    <property type="entry name" value="REC"/>
    <property type="match status" value="1"/>
</dbReference>
<dbReference type="PANTHER" id="PTHR48111">
    <property type="entry name" value="REGULATOR OF RPOS"/>
    <property type="match status" value="1"/>
</dbReference>
<evidence type="ECO:0000256" key="5">
    <source>
        <dbReference type="ARBA" id="ARBA00023163"/>
    </source>
</evidence>
<dbReference type="FunFam" id="3.40.50.2300:FF:000002">
    <property type="entry name" value="DNA-binding response regulator PhoP"/>
    <property type="match status" value="1"/>
</dbReference>
<name>A0A1W1YV52_9HYPH</name>
<evidence type="ECO:0000313" key="10">
    <source>
        <dbReference type="EMBL" id="SMC40067.1"/>
    </source>
</evidence>
<dbReference type="CDD" id="cd00383">
    <property type="entry name" value="trans_reg_C"/>
    <property type="match status" value="1"/>
</dbReference>
<evidence type="ECO:0000256" key="1">
    <source>
        <dbReference type="ARBA" id="ARBA00022553"/>
    </source>
</evidence>
<dbReference type="Proteomes" id="UP000192656">
    <property type="component" value="Unassembled WGS sequence"/>
</dbReference>
<dbReference type="GO" id="GO:0000976">
    <property type="term" value="F:transcription cis-regulatory region binding"/>
    <property type="evidence" value="ECO:0007669"/>
    <property type="project" value="TreeGrafter"/>
</dbReference>
<feature type="domain" description="OmpR/PhoB-type" evidence="9">
    <location>
        <begin position="131"/>
        <end position="227"/>
    </location>
</feature>
<dbReference type="Pfam" id="PF00072">
    <property type="entry name" value="Response_reg"/>
    <property type="match status" value="1"/>
</dbReference>
<proteinExistence type="predicted"/>
<evidence type="ECO:0000259" key="9">
    <source>
        <dbReference type="PROSITE" id="PS51755"/>
    </source>
</evidence>
<dbReference type="PANTHER" id="PTHR48111:SF67">
    <property type="entry name" value="TRANSCRIPTIONAL REGULATORY PROTEIN TCTD"/>
    <property type="match status" value="1"/>
</dbReference>
<keyword evidence="1 6" id="KW-0597">Phosphoprotein</keyword>
<dbReference type="STRING" id="937218.SAMN06297251_1026"/>
<dbReference type="InterPro" id="IPR001867">
    <property type="entry name" value="OmpR/PhoB-type_DNA-bd"/>
</dbReference>
<feature type="modified residue" description="4-aspartylphosphate" evidence="6">
    <location>
        <position position="58"/>
    </location>
</feature>
<dbReference type="Gene3D" id="3.40.50.2300">
    <property type="match status" value="1"/>
</dbReference>
<dbReference type="InterPro" id="IPR036388">
    <property type="entry name" value="WH-like_DNA-bd_sf"/>
</dbReference>
<dbReference type="GO" id="GO:0032993">
    <property type="term" value="C:protein-DNA complex"/>
    <property type="evidence" value="ECO:0007669"/>
    <property type="project" value="TreeGrafter"/>
</dbReference>
<dbReference type="CDD" id="cd17624">
    <property type="entry name" value="REC_OmpR_PmrA-like"/>
    <property type="match status" value="1"/>
</dbReference>
<dbReference type="GO" id="GO:0000156">
    <property type="term" value="F:phosphorelay response regulator activity"/>
    <property type="evidence" value="ECO:0007669"/>
    <property type="project" value="TreeGrafter"/>
</dbReference>
<evidence type="ECO:0000313" key="11">
    <source>
        <dbReference type="Proteomes" id="UP000192656"/>
    </source>
</evidence>
<dbReference type="PROSITE" id="PS50110">
    <property type="entry name" value="RESPONSE_REGULATORY"/>
    <property type="match status" value="1"/>
</dbReference>
<dbReference type="InterPro" id="IPR001789">
    <property type="entry name" value="Sig_transdc_resp-reg_receiver"/>
</dbReference>
<dbReference type="InterPro" id="IPR039420">
    <property type="entry name" value="WalR-like"/>
</dbReference>
<accession>A0A1W1YV52</accession>
<evidence type="ECO:0000256" key="6">
    <source>
        <dbReference type="PROSITE-ProRule" id="PRU00169"/>
    </source>
</evidence>
<dbReference type="GO" id="GO:0006355">
    <property type="term" value="P:regulation of DNA-templated transcription"/>
    <property type="evidence" value="ECO:0007669"/>
    <property type="project" value="InterPro"/>
</dbReference>
<evidence type="ECO:0000256" key="2">
    <source>
        <dbReference type="ARBA" id="ARBA00023012"/>
    </source>
</evidence>
<gene>
    <name evidence="10" type="ORF">SAMN06297251_1026</name>
</gene>
<dbReference type="InterPro" id="IPR011006">
    <property type="entry name" value="CheY-like_superfamily"/>
</dbReference>
<reference evidence="10 11" key="1">
    <citation type="submission" date="2017-04" db="EMBL/GenBank/DDBJ databases">
        <authorList>
            <person name="Afonso C.L."/>
            <person name="Miller P.J."/>
            <person name="Scott M.A."/>
            <person name="Spackman E."/>
            <person name="Goraichik I."/>
            <person name="Dimitrov K.M."/>
            <person name="Suarez D.L."/>
            <person name="Swayne D.E."/>
        </authorList>
    </citation>
    <scope>NUCLEOTIDE SEQUENCE [LARGE SCALE GENOMIC DNA]</scope>
    <source>
        <strain evidence="10 11">CGMCC 1.10972</strain>
    </source>
</reference>
<evidence type="ECO:0000256" key="3">
    <source>
        <dbReference type="ARBA" id="ARBA00023015"/>
    </source>
</evidence>
<dbReference type="Pfam" id="PF00486">
    <property type="entry name" value="Trans_reg_C"/>
    <property type="match status" value="1"/>
</dbReference>
<feature type="DNA-binding region" description="OmpR/PhoB-type" evidence="7">
    <location>
        <begin position="131"/>
        <end position="227"/>
    </location>
</feature>
<dbReference type="SUPFAM" id="SSF52172">
    <property type="entry name" value="CheY-like"/>
    <property type="match status" value="1"/>
</dbReference>
<keyword evidence="2" id="KW-0902">Two-component regulatory system</keyword>
<dbReference type="SMART" id="SM00862">
    <property type="entry name" value="Trans_reg_C"/>
    <property type="match status" value="1"/>
</dbReference>
<dbReference type="GO" id="GO:0005829">
    <property type="term" value="C:cytosol"/>
    <property type="evidence" value="ECO:0007669"/>
    <property type="project" value="TreeGrafter"/>
</dbReference>
<dbReference type="PROSITE" id="PS51755">
    <property type="entry name" value="OMPR_PHOB"/>
    <property type="match status" value="1"/>
</dbReference>
<feature type="domain" description="Response regulatory" evidence="8">
    <location>
        <begin position="9"/>
        <end position="123"/>
    </location>
</feature>
<keyword evidence="5" id="KW-0804">Transcription</keyword>
<dbReference type="Gene3D" id="1.10.10.10">
    <property type="entry name" value="Winged helix-like DNA-binding domain superfamily/Winged helix DNA-binding domain"/>
    <property type="match status" value="1"/>
</dbReference>
<keyword evidence="11" id="KW-1185">Reference proteome</keyword>
<dbReference type="Gene3D" id="6.10.250.690">
    <property type="match status" value="1"/>
</dbReference>
<dbReference type="AlphaFoldDB" id="A0A1W1YV52"/>
<dbReference type="EMBL" id="FWXR01000002">
    <property type="protein sequence ID" value="SMC40067.1"/>
    <property type="molecule type" value="Genomic_DNA"/>
</dbReference>
<organism evidence="10 11">
    <name type="scientific">Fulvimarina manganoxydans</name>
    <dbReference type="NCBI Taxonomy" id="937218"/>
    <lineage>
        <taxon>Bacteria</taxon>
        <taxon>Pseudomonadati</taxon>
        <taxon>Pseudomonadota</taxon>
        <taxon>Alphaproteobacteria</taxon>
        <taxon>Hyphomicrobiales</taxon>
        <taxon>Aurantimonadaceae</taxon>
        <taxon>Fulvimarina</taxon>
    </lineage>
</organism>
<sequence>MVYGFVVMRILLVEDNQDLADAIRERIGAEGHAIDLETNGAEAEALLRHASFDVVILDINLPGMNGYEVLRAMRGRGDRTPALVLTARSEIDDRITGLDVGADDYMVKPFDLRELSARCRALVRRRSGEASNRFVQGAFEFDRGARRATFNGVDLELRQREVQLLELFLGSLDRVLTKEDVADRIYTFDETPTLNAVEQTLTRLRRKLEGTPIHIRTIRGLGYIANVRDG</sequence>
<evidence type="ECO:0000256" key="4">
    <source>
        <dbReference type="ARBA" id="ARBA00023125"/>
    </source>
</evidence>
<evidence type="ECO:0000259" key="8">
    <source>
        <dbReference type="PROSITE" id="PS50110"/>
    </source>
</evidence>
<keyword evidence="4 7" id="KW-0238">DNA-binding</keyword>
<keyword evidence="3" id="KW-0805">Transcription regulation</keyword>
<protein>
    <submittedName>
        <fullName evidence="10">Two-component system, OmpR family, response regulator TctD</fullName>
    </submittedName>
</protein>
<evidence type="ECO:0000256" key="7">
    <source>
        <dbReference type="PROSITE-ProRule" id="PRU01091"/>
    </source>
</evidence>